<keyword evidence="1" id="KW-0175">Coiled coil</keyword>
<proteinExistence type="predicted"/>
<feature type="coiled-coil region" evidence="1">
    <location>
        <begin position="130"/>
        <end position="189"/>
    </location>
</feature>
<dbReference type="AlphaFoldDB" id="A0A6D2KT30"/>
<sequence>MDFTDTGINSSDTLISSLDYDLLRLRSQIFDAVYRKTDLIRANHELSHERDAHKRRNRELESEFSESEMIREEITRDLQVSKERVSELEEETKEKSRVLSEILQSVDARLSKSIGEEEEYNNSRTVLELVMEVETKVERVMESMEKKKMELRRSVELLEDENRDMSVLLRAALSEKHTAEKQLKETSEQKRWALMQIAERGWQRIGFGFGVRESVQDSSEMQNLGNDDEGGEENGVVIAIDKTIKNLRKEISQLKLSLEESRLEEERLKKFSKKQAQKLEENAMYIDKLQNQEKLLTQNVEELGKVIREAETEVRRWREACELEVEAGQREVEERNHLIAVLKAEVEKKRSALAISEGKLKLKEELAKAAMVAEEAAEKTLRLAERRISELLSRIEHLYRQLEEAESTERRRRKCRYIWCWPLWRFPTAASGVTATDDFSCISNRALLRYDV</sequence>
<dbReference type="OrthoDB" id="1925974at2759"/>
<protein>
    <submittedName>
        <fullName evidence="2">Uncharacterized protein</fullName>
    </submittedName>
</protein>
<accession>A0A6D2KT30</accession>
<evidence type="ECO:0000313" key="2">
    <source>
        <dbReference type="EMBL" id="CAA7056371.1"/>
    </source>
</evidence>
<dbReference type="EMBL" id="CACVBM020001640">
    <property type="protein sequence ID" value="CAA7056371.1"/>
    <property type="molecule type" value="Genomic_DNA"/>
</dbReference>
<dbReference type="Proteomes" id="UP000467841">
    <property type="component" value="Unassembled WGS sequence"/>
</dbReference>
<dbReference type="InterPro" id="IPR040300">
    <property type="entry name" value="At3g49055-like"/>
</dbReference>
<keyword evidence="3" id="KW-1185">Reference proteome</keyword>
<gene>
    <name evidence="2" type="ORF">MERR_LOCUS43607</name>
</gene>
<comment type="caution">
    <text evidence="2">The sequence shown here is derived from an EMBL/GenBank/DDBJ whole genome shotgun (WGS) entry which is preliminary data.</text>
</comment>
<dbReference type="PANTHER" id="PTHR34937">
    <property type="entry name" value="OS08G0559800 PROTEIN"/>
    <property type="match status" value="1"/>
</dbReference>
<dbReference type="PANTHER" id="PTHR34937:SF2">
    <property type="entry name" value="OS08G0559800 PROTEIN"/>
    <property type="match status" value="1"/>
</dbReference>
<organism evidence="2 3">
    <name type="scientific">Microthlaspi erraticum</name>
    <dbReference type="NCBI Taxonomy" id="1685480"/>
    <lineage>
        <taxon>Eukaryota</taxon>
        <taxon>Viridiplantae</taxon>
        <taxon>Streptophyta</taxon>
        <taxon>Embryophyta</taxon>
        <taxon>Tracheophyta</taxon>
        <taxon>Spermatophyta</taxon>
        <taxon>Magnoliopsida</taxon>
        <taxon>eudicotyledons</taxon>
        <taxon>Gunneridae</taxon>
        <taxon>Pentapetalae</taxon>
        <taxon>rosids</taxon>
        <taxon>malvids</taxon>
        <taxon>Brassicales</taxon>
        <taxon>Brassicaceae</taxon>
        <taxon>Coluteocarpeae</taxon>
        <taxon>Microthlaspi</taxon>
    </lineage>
</organism>
<name>A0A6D2KT30_9BRAS</name>
<feature type="coiled-coil region" evidence="1">
    <location>
        <begin position="43"/>
        <end position="98"/>
    </location>
</feature>
<evidence type="ECO:0000256" key="1">
    <source>
        <dbReference type="SAM" id="Coils"/>
    </source>
</evidence>
<evidence type="ECO:0000313" key="3">
    <source>
        <dbReference type="Proteomes" id="UP000467841"/>
    </source>
</evidence>
<feature type="coiled-coil region" evidence="1">
    <location>
        <begin position="359"/>
        <end position="408"/>
    </location>
</feature>
<reference evidence="2" key="1">
    <citation type="submission" date="2020-01" db="EMBL/GenBank/DDBJ databases">
        <authorList>
            <person name="Mishra B."/>
        </authorList>
    </citation>
    <scope>NUCLEOTIDE SEQUENCE [LARGE SCALE GENOMIC DNA]</scope>
</reference>
<feature type="coiled-coil region" evidence="1">
    <location>
        <begin position="244"/>
        <end position="320"/>
    </location>
</feature>